<reference evidence="7 8" key="1">
    <citation type="journal article" date="2011" name="J. Microbiol.">
        <title>Gramella jeungdoensis sp. nov., isolated from a solar saltern in Korea.</title>
        <authorList>
            <person name="Joung Y."/>
            <person name="Kim H."/>
            <person name="Jang T."/>
            <person name="Ahn T.S."/>
            <person name="Joh K."/>
        </authorList>
    </citation>
    <scope>NUCLEOTIDE SEQUENCE [LARGE SCALE GENOMIC DNA]</scope>
    <source>
        <strain evidence="7 8">KCTC 23123</strain>
    </source>
</reference>
<proteinExistence type="inferred from homology"/>
<evidence type="ECO:0000259" key="6">
    <source>
        <dbReference type="PROSITE" id="PS50853"/>
    </source>
</evidence>
<evidence type="ECO:0000313" key="8">
    <source>
        <dbReference type="Proteomes" id="UP000298517"/>
    </source>
</evidence>
<dbReference type="GO" id="GO:0007155">
    <property type="term" value="P:cell adhesion"/>
    <property type="evidence" value="ECO:0007669"/>
    <property type="project" value="InterPro"/>
</dbReference>
<dbReference type="InterPro" id="IPR003367">
    <property type="entry name" value="Thrombospondin_3-like_rpt"/>
</dbReference>
<sequence length="905" mass="98968">MKRTLLSILLFISFIPFYGQIQPFYNDLDFTKTENELFIELSNRLIDTHTAIPYTSSSTDVWDVLKQVDEDPDNASNVLLIYGFNDTDGIVDTDRSRNKNLQDSGGGDPGRWNREHVFAKSLANPSLETGEPGPGTDVHNLKPADSERNSDRSNRKFTDGSGNSGIVSSNGGWYPGDEWKGDVARIIMYMYLRYNGTGAQISQTQCLPINSGIGEALANDPNMIDLFLNWNIDDPVSEFENQRNDYIETVQGNRNPFIDNPYLATLIWGGVNAEDKWNLNNSSDEEAPTSPTNLVALNTTFESLEINWDAATDNIGVIDYIIYLDGKYLKTTFSTSSTILELTPNTTYNITVKARDAFSNLSEVGTNLSVTTLEGPTYLINEDFSNCSNLAFFTYNEASNKNWECENQFGENNTGSIGINGHQQDVLSKDWLITSSPINFDENEAEKISFYTDAAYGNTPLEIVYSSNYDGSSNPGQNDFTWTPMPNISIPLHSNGGATEEIYAFSNVDISSITGTVYIAFKYYATSAPTRWTVDSFEIIADNNDDIDGDGILNVDDNCPTTSNTDQSDTDNDGVGDACDVCPDSNDTIDTDGDGIPDGCDVCAESDDTIDTDGDSIPDGCDNCPTISNPDQADTDGDRQGDVCDSTPTGDVDNDGVDNAMDQCNNTTPGVNVDASGCFTLPANNFTIETISETCPDKDNGQILISAQENYTYNVTLNGVNATLQNNNLTPGNYTVCINVAGESYEQCYDVIIAEGTTISGKVAVTSGKASIQIEQGTAPFTVFVNDKIALESAAPIFTVDVKHGDKIQVKSSVECEGIFSKSINLFDEVIAYPNPTKGNFEIATPSNQNNIKVEIFNMQSQLISAKNYTLNNGKVYLNIKNQAPGVYFAKVYLDKPIMLKIIKE</sequence>
<keyword evidence="8" id="KW-1185">Reference proteome</keyword>
<evidence type="ECO:0000313" key="7">
    <source>
        <dbReference type="EMBL" id="TEW74046.1"/>
    </source>
</evidence>
<feature type="domain" description="Fibronectin type-III" evidence="6">
    <location>
        <begin position="290"/>
        <end position="375"/>
    </location>
</feature>
<keyword evidence="4" id="KW-0378">Hydrolase</keyword>
<evidence type="ECO:0000256" key="4">
    <source>
        <dbReference type="ARBA" id="ARBA00022801"/>
    </source>
</evidence>
<protein>
    <submittedName>
        <fullName evidence="7">T9SS type A sorting domain-containing protein</fullName>
    </submittedName>
</protein>
<evidence type="ECO:0000256" key="3">
    <source>
        <dbReference type="ARBA" id="ARBA00022729"/>
    </source>
</evidence>
<dbReference type="PROSITE" id="PS50853">
    <property type="entry name" value="FN3"/>
    <property type="match status" value="1"/>
</dbReference>
<dbReference type="InterPro" id="IPR003961">
    <property type="entry name" value="FN3_dom"/>
</dbReference>
<evidence type="ECO:0000256" key="1">
    <source>
        <dbReference type="ARBA" id="ARBA00006429"/>
    </source>
</evidence>
<dbReference type="InterPro" id="IPR007346">
    <property type="entry name" value="Endonuclease-I"/>
</dbReference>
<dbReference type="GO" id="GO:0016787">
    <property type="term" value="F:hydrolase activity"/>
    <property type="evidence" value="ECO:0007669"/>
    <property type="project" value="UniProtKB-KW"/>
</dbReference>
<dbReference type="GO" id="GO:0004518">
    <property type="term" value="F:nuclease activity"/>
    <property type="evidence" value="ECO:0007669"/>
    <property type="project" value="UniProtKB-KW"/>
</dbReference>
<dbReference type="OrthoDB" id="5485925at2"/>
<gene>
    <name evidence="7" type="ORF">E2488_11270</name>
</gene>
<dbReference type="AlphaFoldDB" id="A0A4Y8ATP3"/>
<keyword evidence="2" id="KW-0540">Nuclease</keyword>
<dbReference type="Proteomes" id="UP000298517">
    <property type="component" value="Unassembled WGS sequence"/>
</dbReference>
<dbReference type="SUPFAM" id="SSF54060">
    <property type="entry name" value="His-Me finger endonucleases"/>
    <property type="match status" value="1"/>
</dbReference>
<name>A0A4Y8ATP3_9FLAO</name>
<comment type="caution">
    <text evidence="7">The sequence shown here is derived from an EMBL/GenBank/DDBJ whole genome shotgun (WGS) entry which is preliminary data.</text>
</comment>
<organism evidence="7 8">
    <name type="scientific">Gramella jeungdoensis</name>
    <dbReference type="NCBI Taxonomy" id="708091"/>
    <lineage>
        <taxon>Bacteria</taxon>
        <taxon>Pseudomonadati</taxon>
        <taxon>Bacteroidota</taxon>
        <taxon>Flavobacteriia</taxon>
        <taxon>Flavobacteriales</taxon>
        <taxon>Flavobacteriaceae</taxon>
        <taxon>Christiangramia</taxon>
    </lineage>
</organism>
<dbReference type="PANTHER" id="PTHR33607">
    <property type="entry name" value="ENDONUCLEASE-1"/>
    <property type="match status" value="1"/>
</dbReference>
<feature type="compositionally biased region" description="Basic and acidic residues" evidence="5">
    <location>
        <begin position="139"/>
        <end position="158"/>
    </location>
</feature>
<dbReference type="NCBIfam" id="TIGR04183">
    <property type="entry name" value="Por_Secre_tail"/>
    <property type="match status" value="1"/>
</dbReference>
<dbReference type="Pfam" id="PF00041">
    <property type="entry name" value="fn3"/>
    <property type="match status" value="1"/>
</dbReference>
<dbReference type="InterPro" id="IPR026444">
    <property type="entry name" value="Secre_tail"/>
</dbReference>
<dbReference type="Pfam" id="PF04231">
    <property type="entry name" value="Endonuclease_1"/>
    <property type="match status" value="1"/>
</dbReference>
<dbReference type="InterPro" id="IPR013783">
    <property type="entry name" value="Ig-like_fold"/>
</dbReference>
<feature type="region of interest" description="Disordered" evidence="5">
    <location>
        <begin position="621"/>
        <end position="655"/>
    </location>
</feature>
<dbReference type="SUPFAM" id="SSF49265">
    <property type="entry name" value="Fibronectin type III"/>
    <property type="match status" value="1"/>
</dbReference>
<keyword evidence="3" id="KW-0732">Signal</keyword>
<evidence type="ECO:0000256" key="5">
    <source>
        <dbReference type="SAM" id="MobiDB-lite"/>
    </source>
</evidence>
<dbReference type="PANTHER" id="PTHR33607:SF2">
    <property type="entry name" value="ENDONUCLEASE-1"/>
    <property type="match status" value="1"/>
</dbReference>
<dbReference type="CDD" id="cd00063">
    <property type="entry name" value="FN3"/>
    <property type="match status" value="1"/>
</dbReference>
<dbReference type="InterPro" id="IPR036116">
    <property type="entry name" value="FN3_sf"/>
</dbReference>
<dbReference type="InterPro" id="IPR044925">
    <property type="entry name" value="His-Me_finger_sf"/>
</dbReference>
<accession>A0A4Y8ATP3</accession>
<evidence type="ECO:0000256" key="2">
    <source>
        <dbReference type="ARBA" id="ARBA00022722"/>
    </source>
</evidence>
<dbReference type="SMART" id="SM00060">
    <property type="entry name" value="FN3"/>
    <property type="match status" value="1"/>
</dbReference>
<dbReference type="Pfam" id="PF02412">
    <property type="entry name" value="TSP_3"/>
    <property type="match status" value="4"/>
</dbReference>
<dbReference type="GO" id="GO:0005509">
    <property type="term" value="F:calcium ion binding"/>
    <property type="evidence" value="ECO:0007669"/>
    <property type="project" value="InterPro"/>
</dbReference>
<dbReference type="SUPFAM" id="SSF103647">
    <property type="entry name" value="TSP type-3 repeat"/>
    <property type="match status" value="2"/>
</dbReference>
<dbReference type="Pfam" id="PF18962">
    <property type="entry name" value="Por_Secre_tail"/>
    <property type="match status" value="1"/>
</dbReference>
<dbReference type="RefSeq" id="WP_134248444.1">
    <property type="nucleotide sequence ID" value="NZ_SNQI01000003.1"/>
</dbReference>
<feature type="region of interest" description="Disordered" evidence="5">
    <location>
        <begin position="92"/>
        <end position="171"/>
    </location>
</feature>
<dbReference type="EMBL" id="SNQI01000003">
    <property type="protein sequence ID" value="TEW74046.1"/>
    <property type="molecule type" value="Genomic_DNA"/>
</dbReference>
<dbReference type="Gene3D" id="4.10.1080.10">
    <property type="entry name" value="TSP type-3 repeat"/>
    <property type="match status" value="2"/>
</dbReference>
<dbReference type="InterPro" id="IPR028974">
    <property type="entry name" value="TSP_type-3_rpt"/>
</dbReference>
<feature type="compositionally biased region" description="Low complexity" evidence="5">
    <location>
        <begin position="160"/>
        <end position="171"/>
    </location>
</feature>
<comment type="similarity">
    <text evidence="1">Belongs to the EndA/NucM nuclease family.</text>
</comment>
<dbReference type="Gene3D" id="2.60.40.10">
    <property type="entry name" value="Immunoglobulins"/>
    <property type="match status" value="1"/>
</dbReference>